<proteinExistence type="inferred from homology"/>
<dbReference type="KEGG" id="cpy:Cphy_0021"/>
<dbReference type="GO" id="GO:0006412">
    <property type="term" value="P:translation"/>
    <property type="evidence" value="ECO:0007669"/>
    <property type="project" value="TreeGrafter"/>
</dbReference>
<dbReference type="InterPro" id="IPR035104">
    <property type="entry name" value="Ribosomal_protein_S1-like"/>
</dbReference>
<evidence type="ECO:0000256" key="2">
    <source>
        <dbReference type="ARBA" id="ARBA00022980"/>
    </source>
</evidence>
<dbReference type="RefSeq" id="WP_012198055.1">
    <property type="nucleotide sequence ID" value="NC_010001.1"/>
</dbReference>
<feature type="domain" description="S1 motif" evidence="4">
    <location>
        <begin position="198"/>
        <end position="265"/>
    </location>
</feature>
<accession>A9KQA3</accession>
<dbReference type="InterPro" id="IPR003029">
    <property type="entry name" value="S1_domain"/>
</dbReference>
<keyword evidence="2" id="KW-0689">Ribosomal protein</keyword>
<dbReference type="Pfam" id="PF00575">
    <property type="entry name" value="S1"/>
    <property type="match status" value="3"/>
</dbReference>
<dbReference type="HOGENOM" id="CLU_015805_4_2_9"/>
<dbReference type="OrthoDB" id="9810507at2"/>
<dbReference type="STRING" id="357809.Cphy_0021"/>
<reference evidence="6" key="1">
    <citation type="submission" date="2007-11" db="EMBL/GenBank/DDBJ databases">
        <title>Complete genome sequence of Clostridium phytofermentans ISDg.</title>
        <authorList>
            <person name="Leschine S.B."/>
            <person name="Warnick T.A."/>
            <person name="Blanchard J.L."/>
            <person name="Schnell D.J."/>
            <person name="Petit E.L."/>
            <person name="LaTouf W.G."/>
            <person name="Copeland A."/>
            <person name="Lucas S."/>
            <person name="Lapidus A."/>
            <person name="Barry K."/>
            <person name="Glavina del Rio T."/>
            <person name="Dalin E."/>
            <person name="Tice H."/>
            <person name="Pitluck S."/>
            <person name="Kiss H."/>
            <person name="Brettin T."/>
            <person name="Bruce D."/>
            <person name="Detter J.C."/>
            <person name="Han C."/>
            <person name="Kuske C."/>
            <person name="Schmutz J."/>
            <person name="Larimer F."/>
            <person name="Land M."/>
            <person name="Hauser L."/>
            <person name="Kyrpides N."/>
            <person name="Kim E.A."/>
            <person name="Richardson P."/>
        </authorList>
    </citation>
    <scope>NUCLEOTIDE SEQUENCE [LARGE SCALE GENOMIC DNA]</scope>
    <source>
        <strain evidence="6">ATCC 700394 / DSM 18823 / ISDg</strain>
    </source>
</reference>
<keyword evidence="6" id="KW-1185">Reference proteome</keyword>
<dbReference type="PROSITE" id="PS50126">
    <property type="entry name" value="S1"/>
    <property type="match status" value="3"/>
</dbReference>
<gene>
    <name evidence="5" type="ordered locus">Cphy_0021</name>
</gene>
<dbReference type="CDD" id="cd05692">
    <property type="entry name" value="S1_RPS1_repeat_hs4"/>
    <property type="match status" value="1"/>
</dbReference>
<evidence type="ECO:0000313" key="6">
    <source>
        <dbReference type="Proteomes" id="UP000000370"/>
    </source>
</evidence>
<feature type="domain" description="S1 motif" evidence="4">
    <location>
        <begin position="110"/>
        <end position="177"/>
    </location>
</feature>
<dbReference type="eggNOG" id="COG0539">
    <property type="taxonomic scope" value="Bacteria"/>
</dbReference>
<dbReference type="SMART" id="SM00316">
    <property type="entry name" value="S1"/>
    <property type="match status" value="3"/>
</dbReference>
<dbReference type="Gene3D" id="2.40.50.140">
    <property type="entry name" value="Nucleic acid-binding proteins"/>
    <property type="match status" value="3"/>
</dbReference>
<dbReference type="PANTHER" id="PTHR10724">
    <property type="entry name" value="30S RIBOSOMAL PROTEIN S1"/>
    <property type="match status" value="1"/>
</dbReference>
<organism evidence="5 6">
    <name type="scientific">Lachnoclostridium phytofermentans (strain ATCC 700394 / DSM 18823 / ISDg)</name>
    <name type="common">Clostridium phytofermentans</name>
    <dbReference type="NCBI Taxonomy" id="357809"/>
    <lineage>
        <taxon>Bacteria</taxon>
        <taxon>Bacillati</taxon>
        <taxon>Bacillota</taxon>
        <taxon>Clostridia</taxon>
        <taxon>Lachnospirales</taxon>
        <taxon>Lachnospiraceae</taxon>
    </lineage>
</organism>
<evidence type="ECO:0000259" key="4">
    <source>
        <dbReference type="PROSITE" id="PS50126"/>
    </source>
</evidence>
<dbReference type="GO" id="GO:0003729">
    <property type="term" value="F:mRNA binding"/>
    <property type="evidence" value="ECO:0007669"/>
    <property type="project" value="TreeGrafter"/>
</dbReference>
<dbReference type="GO" id="GO:0022627">
    <property type="term" value="C:cytosolic small ribosomal subunit"/>
    <property type="evidence" value="ECO:0007669"/>
    <property type="project" value="TreeGrafter"/>
</dbReference>
<dbReference type="GO" id="GO:0003735">
    <property type="term" value="F:structural constituent of ribosome"/>
    <property type="evidence" value="ECO:0007669"/>
    <property type="project" value="TreeGrafter"/>
</dbReference>
<dbReference type="CDD" id="cd05687">
    <property type="entry name" value="S1_RPS1_repeat_ec1_hs1"/>
    <property type="match status" value="1"/>
</dbReference>
<dbReference type="EMBL" id="CP000885">
    <property type="protein sequence ID" value="ABX40412.1"/>
    <property type="molecule type" value="Genomic_DNA"/>
</dbReference>
<dbReference type="CDD" id="cd04465">
    <property type="entry name" value="S1_RPS1_repeat_ec2_hs2"/>
    <property type="match status" value="1"/>
</dbReference>
<dbReference type="FunFam" id="2.40.50.140:FF:000051">
    <property type="entry name" value="RNA-binding transcriptional accessory protein"/>
    <property type="match status" value="1"/>
</dbReference>
<dbReference type="SUPFAM" id="SSF50249">
    <property type="entry name" value="Nucleic acid-binding proteins"/>
    <property type="match status" value="3"/>
</dbReference>
<keyword evidence="3" id="KW-0687">Ribonucleoprotein</keyword>
<evidence type="ECO:0000256" key="3">
    <source>
        <dbReference type="ARBA" id="ARBA00023274"/>
    </source>
</evidence>
<dbReference type="Proteomes" id="UP000000370">
    <property type="component" value="Chromosome"/>
</dbReference>
<sequence length="303" mass="33008">MDETNLTMDDFKTELEHSLKRLTEGDLVKGTVIGISDTEVTVDLSYSSEGIIKLEELSNDPRFSIKADVTIGEEITAMILSEDKEGNLLLSKKKADDILSWDKLKTMMTERTVTTVKVSNAVNGGVVTYLEGIRAFIPASMLSLSYVEDVSTFVGKVLKVIVITADKEANKLVLSAKEVLREEEAKEKSHKISQVQKGIVTTGIVDKLMPFGAFVSIGEGLSGLVHISQICGKRIKSPAEVLKEGQEVKVKVLDVKDGKISLSIKAVSDAEEVHEDAVDIPAEYSTGEQVTTGLGDLLKNFKF</sequence>
<dbReference type="InterPro" id="IPR050437">
    <property type="entry name" value="Ribos_protein_bS1-like"/>
</dbReference>
<protein>
    <submittedName>
        <fullName evidence="5">RNA binding S1 domain protein</fullName>
    </submittedName>
</protein>
<evidence type="ECO:0000256" key="1">
    <source>
        <dbReference type="ARBA" id="ARBA00006767"/>
    </source>
</evidence>
<dbReference type="InterPro" id="IPR012340">
    <property type="entry name" value="NA-bd_OB-fold"/>
</dbReference>
<evidence type="ECO:0000313" key="5">
    <source>
        <dbReference type="EMBL" id="ABX40412.1"/>
    </source>
</evidence>
<dbReference type="PRINTS" id="PR00681">
    <property type="entry name" value="RIBOSOMALS1"/>
</dbReference>
<name>A9KQA3_LACP7</name>
<dbReference type="AlphaFoldDB" id="A9KQA3"/>
<comment type="similarity">
    <text evidence="1">Belongs to the bacterial ribosomal protein bS1 family.</text>
</comment>
<dbReference type="PANTHER" id="PTHR10724:SF7">
    <property type="entry name" value="SMALL RIBOSOMAL SUBUNIT PROTEIN BS1C"/>
    <property type="match status" value="1"/>
</dbReference>
<feature type="domain" description="S1 motif" evidence="4">
    <location>
        <begin position="25"/>
        <end position="93"/>
    </location>
</feature>